<sequence>MKNNNGESKLEKTAREGAFGSKEIKKGEKNRFLGEFEERVITYLTDKQVKEKALYPEIKEALKNKEAAKLIIRGDIDKEYISDYIKWARQTGVRFNRKNSPEFRGNVALAVVGKDAVSQQFGVIPEREEKLQKKGVSDNIIENAGSLLCSDCWNELMEKAPEEKINYKKAGILDKITGTSCIGCRKK</sequence>
<dbReference type="EMBL" id="FNEH01000006">
    <property type="protein sequence ID" value="SDI43420.1"/>
    <property type="molecule type" value="Genomic_DNA"/>
</dbReference>
<reference evidence="4 9" key="3">
    <citation type="submission" date="2019-03" db="EMBL/GenBank/DDBJ databases">
        <title>Deep subsurface shale carbon reservoir microbial communities from Ohio and West Virginia, USA.</title>
        <authorList>
            <person name="Wrighton K."/>
        </authorList>
    </citation>
    <scope>NUCLEOTIDE SEQUENCE [LARGE SCALE GENOMIC DNA]</scope>
    <source>
        <strain evidence="4 9">UTICA-S4D12</strain>
    </source>
</reference>
<dbReference type="GeneID" id="57012345"/>
<reference evidence="5 8" key="4">
    <citation type="submission" date="2019-03" db="EMBL/GenBank/DDBJ databases">
        <title>Subsurface microbial communities from deep shales in Ohio and West Virginia, USA.</title>
        <authorList>
            <person name="Wrighton K."/>
        </authorList>
    </citation>
    <scope>NUCLEOTIDE SEQUENCE [LARGE SCALE GENOMIC DNA]</scope>
    <source>
        <strain evidence="5 8">DSMZ 11287</strain>
        <strain evidence="1 7">MSL28</strain>
    </source>
</reference>
<accession>A0A1G6J4E1</accession>
<organism evidence="2 10">
    <name type="scientific">Halanaerobium congolense</name>
    <dbReference type="NCBI Taxonomy" id="54121"/>
    <lineage>
        <taxon>Bacteria</taxon>
        <taxon>Bacillati</taxon>
        <taxon>Bacillota</taxon>
        <taxon>Clostridia</taxon>
        <taxon>Halanaerobiales</taxon>
        <taxon>Halanaerobiaceae</taxon>
        <taxon>Halanaerobium</taxon>
    </lineage>
</organism>
<dbReference type="AlphaFoldDB" id="A0A1G6J4E1"/>
<dbReference type="EMBL" id="SOAA01000003">
    <property type="protein sequence ID" value="TDS33975.1"/>
    <property type="molecule type" value="Genomic_DNA"/>
</dbReference>
<dbReference type="Proteomes" id="UP000198945">
    <property type="component" value="Unassembled WGS sequence"/>
</dbReference>
<dbReference type="EMBL" id="FMYT01000002">
    <property type="protein sequence ID" value="SDC13135.1"/>
    <property type="molecule type" value="Genomic_DNA"/>
</dbReference>
<dbReference type="RefSeq" id="WP_089655623.1">
    <property type="nucleotide sequence ID" value="NZ_FMYT01000002.1"/>
</dbReference>
<evidence type="ECO:0000313" key="2">
    <source>
        <dbReference type="EMBL" id="SDC13135.1"/>
    </source>
</evidence>
<dbReference type="Gene3D" id="3.30.1330.30">
    <property type="match status" value="1"/>
</dbReference>
<dbReference type="EMBL" id="SOEF01000009">
    <property type="protein sequence ID" value="TDX45227.1"/>
    <property type="molecule type" value="Genomic_DNA"/>
</dbReference>
<reference evidence="3 6" key="2">
    <citation type="submission" date="2016-10" db="EMBL/GenBank/DDBJ databases">
        <authorList>
            <person name="de Groot N.N."/>
        </authorList>
    </citation>
    <scope>NUCLEOTIDE SEQUENCE [LARGE SCALE GENOMIC DNA]</scope>
    <source>
        <strain evidence="3 6">WG7</strain>
    </source>
</reference>
<evidence type="ECO:0000313" key="8">
    <source>
        <dbReference type="Proteomes" id="UP000295472"/>
    </source>
</evidence>
<dbReference type="InterPro" id="IPR029064">
    <property type="entry name" value="Ribosomal_eL30-like_sf"/>
</dbReference>
<dbReference type="InterPro" id="IPR012543">
    <property type="entry name" value="DUF1694"/>
</dbReference>
<evidence type="ECO:0000313" key="5">
    <source>
        <dbReference type="EMBL" id="TDX45227.1"/>
    </source>
</evidence>
<evidence type="ECO:0000313" key="7">
    <source>
        <dbReference type="Proteomes" id="UP000247389"/>
    </source>
</evidence>
<dbReference type="Proteomes" id="UP000295472">
    <property type="component" value="Unassembled WGS sequence"/>
</dbReference>
<protein>
    <submittedName>
        <fullName evidence="2">Uncharacterized protein YueI</fullName>
    </submittedName>
</protein>
<proteinExistence type="predicted"/>
<dbReference type="Pfam" id="PF07997">
    <property type="entry name" value="DUF1694"/>
    <property type="match status" value="1"/>
</dbReference>
<evidence type="ECO:0000313" key="4">
    <source>
        <dbReference type="EMBL" id="TDS33975.1"/>
    </source>
</evidence>
<evidence type="ECO:0000313" key="6">
    <source>
        <dbReference type="Proteomes" id="UP000198945"/>
    </source>
</evidence>
<evidence type="ECO:0000313" key="3">
    <source>
        <dbReference type="EMBL" id="SDI43420.1"/>
    </source>
</evidence>
<name>A0A1G6J4E1_9FIRM</name>
<reference evidence="2 10" key="1">
    <citation type="submission" date="2016-10" db="EMBL/GenBank/DDBJ databases">
        <authorList>
            <person name="Varghese N."/>
            <person name="Submissions S."/>
        </authorList>
    </citation>
    <scope>NUCLEOTIDE SEQUENCE [LARGE SCALE GENOMIC DNA]</scope>
    <source>
        <strain evidence="2 10">WG10</strain>
    </source>
</reference>
<dbReference type="EMBL" id="QICM01000001">
    <property type="protein sequence ID" value="PXV70055.1"/>
    <property type="molecule type" value="Genomic_DNA"/>
</dbReference>
<evidence type="ECO:0000313" key="1">
    <source>
        <dbReference type="EMBL" id="PXV70055.1"/>
    </source>
</evidence>
<gene>
    <name evidence="4" type="ORF">BY453_103135</name>
    <name evidence="5" type="ORF">C7954_10923</name>
    <name evidence="1" type="ORF">C8C78_10147</name>
    <name evidence="2" type="ORF">SAMN04488597_102165</name>
    <name evidence="3" type="ORF">SAMN04515654_10657</name>
</gene>
<dbReference type="Proteomes" id="UP000295758">
    <property type="component" value="Unassembled WGS sequence"/>
</dbReference>
<dbReference type="SUPFAM" id="SSF160515">
    <property type="entry name" value="YueI-like"/>
    <property type="match status" value="1"/>
</dbReference>
<evidence type="ECO:0000313" key="9">
    <source>
        <dbReference type="Proteomes" id="UP000295758"/>
    </source>
</evidence>
<evidence type="ECO:0000313" key="10">
    <source>
        <dbReference type="Proteomes" id="UP000324896"/>
    </source>
</evidence>
<dbReference type="Proteomes" id="UP000247389">
    <property type="component" value="Unassembled WGS sequence"/>
</dbReference>
<dbReference type="Proteomes" id="UP000324896">
    <property type="component" value="Unassembled WGS sequence"/>
</dbReference>